<dbReference type="EMBL" id="JTDY01011701">
    <property type="protein sequence ID" value="KOB54135.1"/>
    <property type="molecule type" value="Genomic_DNA"/>
</dbReference>
<evidence type="ECO:0000313" key="3">
    <source>
        <dbReference type="Proteomes" id="UP000037510"/>
    </source>
</evidence>
<comment type="caution">
    <text evidence="2">The sequence shown here is derived from an EMBL/GenBank/DDBJ whole genome shotgun (WGS) entry which is preliminary data.</text>
</comment>
<dbReference type="Proteomes" id="UP000037510">
    <property type="component" value="Unassembled WGS sequence"/>
</dbReference>
<feature type="compositionally biased region" description="Basic and acidic residues" evidence="1">
    <location>
        <begin position="323"/>
        <end position="336"/>
    </location>
</feature>
<feature type="compositionally biased region" description="Polar residues" evidence="1">
    <location>
        <begin position="483"/>
        <end position="496"/>
    </location>
</feature>
<organism evidence="2 3">
    <name type="scientific">Operophtera brumata</name>
    <name type="common">Winter moth</name>
    <name type="synonym">Phalaena brumata</name>
    <dbReference type="NCBI Taxonomy" id="104452"/>
    <lineage>
        <taxon>Eukaryota</taxon>
        <taxon>Metazoa</taxon>
        <taxon>Ecdysozoa</taxon>
        <taxon>Arthropoda</taxon>
        <taxon>Hexapoda</taxon>
        <taxon>Insecta</taxon>
        <taxon>Pterygota</taxon>
        <taxon>Neoptera</taxon>
        <taxon>Endopterygota</taxon>
        <taxon>Lepidoptera</taxon>
        <taxon>Glossata</taxon>
        <taxon>Ditrysia</taxon>
        <taxon>Geometroidea</taxon>
        <taxon>Geometridae</taxon>
        <taxon>Larentiinae</taxon>
        <taxon>Operophtera</taxon>
    </lineage>
</organism>
<dbReference type="AlphaFoldDB" id="A0A0L7K430"/>
<sequence length="575" mass="64581">MTARLPNRRANSVELAELPKEVRPLRAKSVSLAERPQSKYGRSIRSADTSRIRFSDKKIFPRQQSADSKPRRPSNVTVKQQNRKVVEKVPFAINVQTLSIPMKYADNPKPRHSTSKSLNLCNHHIDSNKTKLNNPSKQVGDYKRLCESVGGKETENKLLVQISEAEQVSDFQRILNSNAILSERQGHVWRGCAANTPSASVVPRPRSAYSLYTVSQTYHYLFQQHEETLQPLIDEYRQAIAEDNACPQKSLLNKNWYENLQDLSEFYEEDQGLKQEVETITDRIISEEILSENKEPNKSQNYFNVNLADLFGLRVNGEGFSPSRDDLGPSPDVEKAENEEEWQTSMSANSDDCQNPPQTVDCITQNLSSVKIDSDATVPTITFSNCCDGCARSENPDNTNVAIHLAPEQSISKEEMVPKVEPPPTSTQRTLTRSSAVSQKSVEISVNPEGSNPLHRSKLAPVRSSSETQSTGKKILNLRKTKNSSIESTMSLPNQKSLEKKHGSLRHQKAIAATSDITLPTQASIGDDRKALREALYQGIFHRHRRTIFAVGSFLRMLRSKTSNYDSIRSDSDEI</sequence>
<reference evidence="2 3" key="1">
    <citation type="journal article" date="2015" name="Genome Biol. Evol.">
        <title>The genome of winter moth (Operophtera brumata) provides a genomic perspective on sexual dimorphism and phenology.</title>
        <authorList>
            <person name="Derks M.F."/>
            <person name="Smit S."/>
            <person name="Salis L."/>
            <person name="Schijlen E."/>
            <person name="Bossers A."/>
            <person name="Mateman C."/>
            <person name="Pijl A.S."/>
            <person name="de Ridder D."/>
            <person name="Groenen M.A."/>
            <person name="Visser M.E."/>
            <person name="Megens H.J."/>
        </authorList>
    </citation>
    <scope>NUCLEOTIDE SEQUENCE [LARGE SCALE GENOMIC DNA]</scope>
    <source>
        <strain evidence="2">WM2013NL</strain>
        <tissue evidence="2">Head and thorax</tissue>
    </source>
</reference>
<feature type="compositionally biased region" description="Basic and acidic residues" evidence="1">
    <location>
        <begin position="48"/>
        <end position="59"/>
    </location>
</feature>
<feature type="region of interest" description="Disordered" evidence="1">
    <location>
        <begin position="24"/>
        <end position="81"/>
    </location>
</feature>
<accession>A0A0L7K430</accession>
<feature type="compositionally biased region" description="Polar residues" evidence="1">
    <location>
        <begin position="426"/>
        <end position="450"/>
    </location>
</feature>
<feature type="region of interest" description="Disordered" evidence="1">
    <location>
        <begin position="407"/>
        <end position="500"/>
    </location>
</feature>
<feature type="compositionally biased region" description="Polar residues" evidence="1">
    <location>
        <begin position="463"/>
        <end position="472"/>
    </location>
</feature>
<evidence type="ECO:0000256" key="1">
    <source>
        <dbReference type="SAM" id="MobiDB-lite"/>
    </source>
</evidence>
<gene>
    <name evidence="2" type="ORF">OBRU01_25930</name>
</gene>
<protein>
    <submittedName>
        <fullName evidence="2">Uncharacterized protein</fullName>
    </submittedName>
</protein>
<feature type="compositionally biased region" description="Polar residues" evidence="1">
    <location>
        <begin position="343"/>
        <end position="356"/>
    </location>
</feature>
<name>A0A0L7K430_OPEBR</name>
<keyword evidence="3" id="KW-1185">Reference proteome</keyword>
<evidence type="ECO:0000313" key="2">
    <source>
        <dbReference type="EMBL" id="KOB54135.1"/>
    </source>
</evidence>
<feature type="region of interest" description="Disordered" evidence="1">
    <location>
        <begin position="321"/>
        <end position="356"/>
    </location>
</feature>
<proteinExistence type="predicted"/>